<dbReference type="Proteomes" id="UP000238385">
    <property type="component" value="Unassembled WGS sequence"/>
</dbReference>
<dbReference type="EMBL" id="PXNN01000017">
    <property type="protein sequence ID" value="PSF06363.1"/>
    <property type="molecule type" value="Genomic_DNA"/>
</dbReference>
<keyword evidence="2" id="KW-1185">Reference proteome</keyword>
<dbReference type="GO" id="GO:0016740">
    <property type="term" value="F:transferase activity"/>
    <property type="evidence" value="ECO:0007669"/>
    <property type="project" value="UniProtKB-KW"/>
</dbReference>
<accession>A0A2T1K9B3</accession>
<dbReference type="OrthoDB" id="6183100at2"/>
<dbReference type="PANTHER" id="PTHR37526">
    <property type="entry name" value="PROTEIN TUSB"/>
    <property type="match status" value="1"/>
</dbReference>
<proteinExistence type="predicted"/>
<dbReference type="InterPro" id="IPR027396">
    <property type="entry name" value="DsrEFH-like"/>
</dbReference>
<sequence length="96" mass="10437">MKQAQDIGTLHILNKAPDHPRFMTCLSSLSDQDTLVLIENAVLALSDADTALPRHTVALEADTEARGLSATVTGAQQISHAQLVELTEHHSRIISW</sequence>
<keyword evidence="1" id="KW-0808">Transferase</keyword>
<dbReference type="SUPFAM" id="SSF75169">
    <property type="entry name" value="DsrEFH-like"/>
    <property type="match status" value="1"/>
</dbReference>
<reference evidence="1 2" key="1">
    <citation type="submission" date="2018-03" db="EMBL/GenBank/DDBJ databases">
        <title>Marinobacter brunus sp. nov., a marine bacterium of Gamma-proteobacteria isolated from the surface seawater of the South China Sea.</title>
        <authorList>
            <person name="Cheng H."/>
            <person name="Wu Y.-H."/>
            <person name="Xamxidin M."/>
            <person name="Xu X.-W."/>
        </authorList>
    </citation>
    <scope>NUCLEOTIDE SEQUENCE [LARGE SCALE GENOMIC DNA]</scope>
    <source>
        <strain evidence="1 2">JCM 30472</strain>
    </source>
</reference>
<dbReference type="Gene3D" id="3.40.1260.10">
    <property type="entry name" value="DsrEFH-like"/>
    <property type="match status" value="1"/>
</dbReference>
<dbReference type="GO" id="GO:0002143">
    <property type="term" value="P:tRNA wobble position uridine thiolation"/>
    <property type="evidence" value="ECO:0007669"/>
    <property type="project" value="InterPro"/>
</dbReference>
<dbReference type="Pfam" id="PF04077">
    <property type="entry name" value="DsrH"/>
    <property type="match status" value="1"/>
</dbReference>
<dbReference type="PANTHER" id="PTHR37526:SF1">
    <property type="entry name" value="PROTEIN TUSB"/>
    <property type="match status" value="1"/>
</dbReference>
<dbReference type="GO" id="GO:1990228">
    <property type="term" value="C:sulfurtransferase complex"/>
    <property type="evidence" value="ECO:0007669"/>
    <property type="project" value="TreeGrafter"/>
</dbReference>
<dbReference type="NCBIfam" id="TIGR03011">
    <property type="entry name" value="sulf_tusB_dsrH"/>
    <property type="match status" value="1"/>
</dbReference>
<dbReference type="RefSeq" id="WP_106672994.1">
    <property type="nucleotide sequence ID" value="NZ_BMFE01000002.1"/>
</dbReference>
<dbReference type="AlphaFoldDB" id="A0A2T1K9B3"/>
<gene>
    <name evidence="1" type="primary">dsrH</name>
    <name evidence="1" type="ORF">C7H08_14690</name>
</gene>
<name>A0A2T1K9B3_9GAMM</name>
<comment type="caution">
    <text evidence="1">The sequence shown here is derived from an EMBL/GenBank/DDBJ whole genome shotgun (WGS) entry which is preliminary data.</text>
</comment>
<protein>
    <submittedName>
        <fullName evidence="1">Sulfurtransferase complex subunit TusB</fullName>
    </submittedName>
</protein>
<dbReference type="InterPro" id="IPR007215">
    <property type="entry name" value="Sulphur_relay_TusB/DsrH"/>
</dbReference>
<organism evidence="1 2">
    <name type="scientific">Marinobacter halophilus</name>
    <dbReference type="NCBI Taxonomy" id="1323740"/>
    <lineage>
        <taxon>Bacteria</taxon>
        <taxon>Pseudomonadati</taxon>
        <taxon>Pseudomonadota</taxon>
        <taxon>Gammaproteobacteria</taxon>
        <taxon>Pseudomonadales</taxon>
        <taxon>Marinobacteraceae</taxon>
        <taxon>Marinobacter</taxon>
    </lineage>
</organism>
<evidence type="ECO:0000313" key="1">
    <source>
        <dbReference type="EMBL" id="PSF06363.1"/>
    </source>
</evidence>
<evidence type="ECO:0000313" key="2">
    <source>
        <dbReference type="Proteomes" id="UP000238385"/>
    </source>
</evidence>